<proteinExistence type="predicted"/>
<sequence length="207" mass="22247">MTAHAEAVIHVVDDDDATRTALMRLLNHAGFRAKGYPSAGDFLVAEPEASHGCLVLDLELPGPGGLDLQHTLQRMGKSMPIVFISAHHDIPRTVMAIKAGASDFLLKPIDSQALFAAIEAALATITVEPVVGVPTRVDDDFGLNAREQTVLRGIVAGRLNKQIAAELALSERTIKTCRADLMRKLHAHSLAELVRLAEPIVRARSSV</sequence>
<dbReference type="SMART" id="SM00421">
    <property type="entry name" value="HTH_LUXR"/>
    <property type="match status" value="1"/>
</dbReference>
<dbReference type="Proteomes" id="UP000494252">
    <property type="component" value="Unassembled WGS sequence"/>
</dbReference>
<dbReference type="PANTHER" id="PTHR44688">
    <property type="entry name" value="DNA-BINDING TRANSCRIPTIONAL ACTIVATOR DEVR_DOSR"/>
    <property type="match status" value="1"/>
</dbReference>
<keyword evidence="8" id="KW-1185">Reference proteome</keyword>
<dbReference type="InterPro" id="IPR000792">
    <property type="entry name" value="Tscrpt_reg_LuxR_C"/>
</dbReference>
<dbReference type="SUPFAM" id="SSF46894">
    <property type="entry name" value="C-terminal effector domain of the bipartite response regulators"/>
    <property type="match status" value="1"/>
</dbReference>
<dbReference type="Pfam" id="PF00072">
    <property type="entry name" value="Response_reg"/>
    <property type="match status" value="1"/>
</dbReference>
<dbReference type="InterPro" id="IPR016032">
    <property type="entry name" value="Sig_transdc_resp-reg_C-effctor"/>
</dbReference>
<feature type="modified residue" description="4-aspartylphosphate" evidence="4">
    <location>
        <position position="57"/>
    </location>
</feature>
<evidence type="ECO:0000259" key="6">
    <source>
        <dbReference type="PROSITE" id="PS50110"/>
    </source>
</evidence>
<gene>
    <name evidence="7" type="primary">tmoT_4</name>
    <name evidence="7" type="ORF">LMG27177_07097</name>
</gene>
<evidence type="ECO:0000313" key="8">
    <source>
        <dbReference type="Proteomes" id="UP000494252"/>
    </source>
</evidence>
<dbReference type="Pfam" id="PF00196">
    <property type="entry name" value="GerE"/>
    <property type="match status" value="1"/>
</dbReference>
<dbReference type="GO" id="GO:0003677">
    <property type="term" value="F:DNA binding"/>
    <property type="evidence" value="ECO:0007669"/>
    <property type="project" value="UniProtKB-KW"/>
</dbReference>
<keyword evidence="4" id="KW-0597">Phosphoprotein</keyword>
<evidence type="ECO:0000313" key="7">
    <source>
        <dbReference type="EMBL" id="CAB3810255.1"/>
    </source>
</evidence>
<dbReference type="PRINTS" id="PR00038">
    <property type="entry name" value="HTHLUXR"/>
</dbReference>
<name>A0A6J5H1Z0_9BURK</name>
<dbReference type="PROSITE" id="PS50043">
    <property type="entry name" value="HTH_LUXR_2"/>
    <property type="match status" value="1"/>
</dbReference>
<evidence type="ECO:0000256" key="3">
    <source>
        <dbReference type="ARBA" id="ARBA00023163"/>
    </source>
</evidence>
<dbReference type="GO" id="GO:0000160">
    <property type="term" value="P:phosphorelay signal transduction system"/>
    <property type="evidence" value="ECO:0007669"/>
    <property type="project" value="InterPro"/>
</dbReference>
<dbReference type="SUPFAM" id="SSF52172">
    <property type="entry name" value="CheY-like"/>
    <property type="match status" value="1"/>
</dbReference>
<dbReference type="RefSeq" id="WP_175166082.1">
    <property type="nucleotide sequence ID" value="NZ_CADIKI010000034.1"/>
</dbReference>
<dbReference type="Gene3D" id="1.10.10.10">
    <property type="entry name" value="Winged helix-like DNA-binding domain superfamily/Winged helix DNA-binding domain"/>
    <property type="match status" value="1"/>
</dbReference>
<keyword evidence="2" id="KW-0238">DNA-binding</keyword>
<dbReference type="Gene3D" id="3.40.50.2300">
    <property type="match status" value="1"/>
</dbReference>
<dbReference type="InterPro" id="IPR036388">
    <property type="entry name" value="WH-like_DNA-bd_sf"/>
</dbReference>
<evidence type="ECO:0000256" key="2">
    <source>
        <dbReference type="ARBA" id="ARBA00023125"/>
    </source>
</evidence>
<protein>
    <submittedName>
        <fullName evidence="7">Response regulator protein TmoT</fullName>
    </submittedName>
</protein>
<evidence type="ECO:0000256" key="4">
    <source>
        <dbReference type="PROSITE-ProRule" id="PRU00169"/>
    </source>
</evidence>
<dbReference type="PROSITE" id="PS50110">
    <property type="entry name" value="RESPONSE_REGULATORY"/>
    <property type="match status" value="1"/>
</dbReference>
<dbReference type="InterPro" id="IPR001789">
    <property type="entry name" value="Sig_transdc_resp-reg_receiver"/>
</dbReference>
<dbReference type="GO" id="GO:0006355">
    <property type="term" value="P:regulation of DNA-templated transcription"/>
    <property type="evidence" value="ECO:0007669"/>
    <property type="project" value="InterPro"/>
</dbReference>
<dbReference type="SMART" id="SM00448">
    <property type="entry name" value="REC"/>
    <property type="match status" value="1"/>
</dbReference>
<dbReference type="EMBL" id="CADIKI010000034">
    <property type="protein sequence ID" value="CAB3810255.1"/>
    <property type="molecule type" value="Genomic_DNA"/>
</dbReference>
<keyword evidence="1" id="KW-0805">Transcription regulation</keyword>
<evidence type="ECO:0000256" key="1">
    <source>
        <dbReference type="ARBA" id="ARBA00023015"/>
    </source>
</evidence>
<dbReference type="AlphaFoldDB" id="A0A6J5H1Z0"/>
<reference evidence="7 8" key="1">
    <citation type="submission" date="2020-04" db="EMBL/GenBank/DDBJ databases">
        <authorList>
            <person name="De Canck E."/>
        </authorList>
    </citation>
    <scope>NUCLEOTIDE SEQUENCE [LARGE SCALE GENOMIC DNA]</scope>
    <source>
        <strain evidence="7 8">LMG 27177</strain>
    </source>
</reference>
<dbReference type="InterPro" id="IPR011006">
    <property type="entry name" value="CheY-like_superfamily"/>
</dbReference>
<organism evidence="7 8">
    <name type="scientific">Paraburkholderia fynbosensis</name>
    <dbReference type="NCBI Taxonomy" id="1200993"/>
    <lineage>
        <taxon>Bacteria</taxon>
        <taxon>Pseudomonadati</taxon>
        <taxon>Pseudomonadota</taxon>
        <taxon>Betaproteobacteria</taxon>
        <taxon>Burkholderiales</taxon>
        <taxon>Burkholderiaceae</taxon>
        <taxon>Paraburkholderia</taxon>
    </lineage>
</organism>
<accession>A0A6J5H1Z0</accession>
<dbReference type="CDD" id="cd06170">
    <property type="entry name" value="LuxR_C_like"/>
    <property type="match status" value="1"/>
</dbReference>
<evidence type="ECO:0000259" key="5">
    <source>
        <dbReference type="PROSITE" id="PS50043"/>
    </source>
</evidence>
<dbReference type="PANTHER" id="PTHR44688:SF16">
    <property type="entry name" value="DNA-BINDING TRANSCRIPTIONAL ACTIVATOR DEVR_DOSR"/>
    <property type="match status" value="1"/>
</dbReference>
<keyword evidence="3" id="KW-0804">Transcription</keyword>
<feature type="domain" description="Response regulatory" evidence="6">
    <location>
        <begin position="8"/>
        <end position="122"/>
    </location>
</feature>
<feature type="domain" description="HTH luxR-type" evidence="5">
    <location>
        <begin position="136"/>
        <end position="201"/>
    </location>
</feature>